<dbReference type="GO" id="GO:0008168">
    <property type="term" value="F:methyltransferase activity"/>
    <property type="evidence" value="ECO:0007669"/>
    <property type="project" value="UniProtKB-KW"/>
</dbReference>
<evidence type="ECO:0000256" key="2">
    <source>
        <dbReference type="ARBA" id="ARBA00022679"/>
    </source>
</evidence>
<gene>
    <name evidence="3" type="ORF">KTQ36_02750</name>
</gene>
<dbReference type="PANTHER" id="PTHR12049">
    <property type="entry name" value="PROTEIN ARGININE METHYLTRANSFERASE NDUFAF7, MITOCHONDRIAL"/>
    <property type="match status" value="1"/>
</dbReference>
<sequence length="302" mass="32860">MATCNAHYYATRDPLGECGDFTTAPEISQMFGEMVGAALADVWMRAGKPERAVYAELGPGRGTLAADALRVLGAVGFEGTTHLVENSPTLRAAQSVNLPDAKHHDRLEELPPRPLLLAANEFFDALPTRQFGLDGERQIKWDGEGFFFTTEEVQREESPSRLQAMRRLAGHLKRRGGCAFVIDYGYWEGSGDTLQALRAHEKVHPLTEPGECDLTTHVDFGALAEAAREEGAAVTSMISQGSWLETLGIGARASALAAANPERTESIAHDRRRLCDEAEMGTLFKVMAVHSPDWPAPAGFPE</sequence>
<dbReference type="GO" id="GO:0032259">
    <property type="term" value="P:methylation"/>
    <property type="evidence" value="ECO:0007669"/>
    <property type="project" value="UniProtKB-KW"/>
</dbReference>
<reference evidence="3 4" key="1">
    <citation type="submission" date="2021-07" db="EMBL/GenBank/DDBJ databases">
        <title>The draft genome sequence of Sphingomicrobium sp. B8.</title>
        <authorList>
            <person name="Mu L."/>
        </authorList>
    </citation>
    <scope>NUCLEOTIDE SEQUENCE [LARGE SCALE GENOMIC DNA]</scope>
    <source>
        <strain evidence="3 4">B8</strain>
    </source>
</reference>
<evidence type="ECO:0000313" key="4">
    <source>
        <dbReference type="Proteomes" id="UP000698028"/>
    </source>
</evidence>
<dbReference type="Pfam" id="PF02636">
    <property type="entry name" value="Methyltransf_28"/>
    <property type="match status" value="2"/>
</dbReference>
<dbReference type="Proteomes" id="UP000698028">
    <property type="component" value="Unassembled WGS sequence"/>
</dbReference>
<evidence type="ECO:0000256" key="1">
    <source>
        <dbReference type="ARBA" id="ARBA00022603"/>
    </source>
</evidence>
<organism evidence="3 4">
    <name type="scientific">Sphingomicrobium clamense</name>
    <dbReference type="NCBI Taxonomy" id="2851013"/>
    <lineage>
        <taxon>Bacteria</taxon>
        <taxon>Pseudomonadati</taxon>
        <taxon>Pseudomonadota</taxon>
        <taxon>Alphaproteobacteria</taxon>
        <taxon>Sphingomonadales</taxon>
        <taxon>Sphingomonadaceae</taxon>
        <taxon>Sphingomicrobium</taxon>
    </lineage>
</organism>
<dbReference type="InterPro" id="IPR003788">
    <property type="entry name" value="NDUFAF7"/>
</dbReference>
<keyword evidence="1 3" id="KW-0489">Methyltransferase</keyword>
<keyword evidence="2 3" id="KW-0808">Transferase</keyword>
<keyword evidence="4" id="KW-1185">Reference proteome</keyword>
<name>A0ABS6V3T0_9SPHN</name>
<accession>A0ABS6V3T0</accession>
<comment type="caution">
    <text evidence="3">The sequence shown here is derived from an EMBL/GenBank/DDBJ whole genome shotgun (WGS) entry which is preliminary data.</text>
</comment>
<proteinExistence type="predicted"/>
<dbReference type="PANTHER" id="PTHR12049:SF7">
    <property type="entry name" value="PROTEIN ARGININE METHYLTRANSFERASE NDUFAF7, MITOCHONDRIAL"/>
    <property type="match status" value="1"/>
</dbReference>
<dbReference type="EMBL" id="JAHVAH010000001">
    <property type="protein sequence ID" value="MBW0144212.1"/>
    <property type="molecule type" value="Genomic_DNA"/>
</dbReference>
<protein>
    <submittedName>
        <fullName evidence="3">SAM-dependent methyltransferase</fullName>
        <ecNumber evidence="3">2.1.1.-</ecNumber>
    </submittedName>
</protein>
<dbReference type="EC" id="2.1.1.-" evidence="3"/>
<evidence type="ECO:0000313" key="3">
    <source>
        <dbReference type="EMBL" id="MBW0144212.1"/>
    </source>
</evidence>